<proteinExistence type="predicted"/>
<dbReference type="EMBL" id="VUJU01002484">
    <property type="protein sequence ID" value="KAF0761131.1"/>
    <property type="molecule type" value="Genomic_DNA"/>
</dbReference>
<dbReference type="AlphaFoldDB" id="A0A6G0YT92"/>
<dbReference type="Proteomes" id="UP000478052">
    <property type="component" value="Unassembled WGS sequence"/>
</dbReference>
<keyword evidence="2" id="KW-1185">Reference proteome</keyword>
<comment type="caution">
    <text evidence="1">The sequence shown here is derived from an EMBL/GenBank/DDBJ whole genome shotgun (WGS) entry which is preliminary data.</text>
</comment>
<sequence>MSSTNVRNNPSSNKITAIKYKDEPCPNRLDTGHNTNAKLPTIKNINKKKLSVDTGMASTHTDSDDNVNWQLVTSPAKRINSPGMSPNPKISNYQNTFSTPNRYSSLSVDENTINSNNIDTEMENVDIIIKASPPIFIKSIINNYQQFCEEINSLHTPPMELSCKTTSNSLKLI</sequence>
<organism evidence="1 2">
    <name type="scientific">Aphis craccivora</name>
    <name type="common">Cowpea aphid</name>
    <dbReference type="NCBI Taxonomy" id="307492"/>
    <lineage>
        <taxon>Eukaryota</taxon>
        <taxon>Metazoa</taxon>
        <taxon>Ecdysozoa</taxon>
        <taxon>Arthropoda</taxon>
        <taxon>Hexapoda</taxon>
        <taxon>Insecta</taxon>
        <taxon>Pterygota</taxon>
        <taxon>Neoptera</taxon>
        <taxon>Paraneoptera</taxon>
        <taxon>Hemiptera</taxon>
        <taxon>Sternorrhyncha</taxon>
        <taxon>Aphidomorpha</taxon>
        <taxon>Aphidoidea</taxon>
        <taxon>Aphididae</taxon>
        <taxon>Aphidini</taxon>
        <taxon>Aphis</taxon>
        <taxon>Aphis</taxon>
    </lineage>
</organism>
<accession>A0A6G0YT92</accession>
<reference evidence="1 2" key="1">
    <citation type="submission" date="2019-08" db="EMBL/GenBank/DDBJ databases">
        <title>Whole genome of Aphis craccivora.</title>
        <authorList>
            <person name="Voronova N.V."/>
            <person name="Shulinski R.S."/>
            <person name="Bandarenka Y.V."/>
            <person name="Zhorov D.G."/>
            <person name="Warner D."/>
        </authorList>
    </citation>
    <scope>NUCLEOTIDE SEQUENCE [LARGE SCALE GENOMIC DNA]</scope>
    <source>
        <strain evidence="1">180601</strain>
        <tissue evidence="1">Whole Body</tissue>
    </source>
</reference>
<gene>
    <name evidence="1" type="ORF">FWK35_00030505</name>
</gene>
<evidence type="ECO:0000313" key="1">
    <source>
        <dbReference type="EMBL" id="KAF0761131.1"/>
    </source>
</evidence>
<protein>
    <submittedName>
        <fullName evidence="1">Nucleic-acid-binding protein</fullName>
    </submittedName>
</protein>
<evidence type="ECO:0000313" key="2">
    <source>
        <dbReference type="Proteomes" id="UP000478052"/>
    </source>
</evidence>
<dbReference type="OrthoDB" id="6636224at2759"/>
<name>A0A6G0YT92_APHCR</name>